<comment type="caution">
    <text evidence="1">The sequence shown here is derived from an EMBL/GenBank/DDBJ whole genome shotgun (WGS) entry which is preliminary data.</text>
</comment>
<reference evidence="1" key="1">
    <citation type="submission" date="2022-12" db="EMBL/GenBank/DDBJ databases">
        <title>Isolation and characterisation of novel Methanocorpusculum spp. from native Australian herbivores indicates the genus is ancestrally host-associated.</title>
        <authorList>
            <person name="Volmer J.G."/>
            <person name="Soo R.M."/>
            <person name="Evans P.N."/>
            <person name="Hoedt E.C."/>
            <person name="Astorga Alsina A.L."/>
            <person name="Woodcroft B.J."/>
            <person name="Tyson G.W."/>
            <person name="Hugenholtz P."/>
            <person name="Morrison M."/>
        </authorList>
    </citation>
    <scope>NUCLEOTIDE SEQUENCE</scope>
    <source>
        <strain evidence="1">CW153</strain>
    </source>
</reference>
<name>A0ABT4IN18_9EURY</name>
<evidence type="ECO:0000313" key="2">
    <source>
        <dbReference type="Proteomes" id="UP001141336"/>
    </source>
</evidence>
<dbReference type="EMBL" id="JAPTGC010000005">
    <property type="protein sequence ID" value="MCZ0862515.1"/>
    <property type="molecule type" value="Genomic_DNA"/>
</dbReference>
<organism evidence="1 2">
    <name type="scientific">Methanocorpusculum vombati</name>
    <dbReference type="NCBI Taxonomy" id="3002864"/>
    <lineage>
        <taxon>Archaea</taxon>
        <taxon>Methanobacteriati</taxon>
        <taxon>Methanobacteriota</taxon>
        <taxon>Stenosarchaea group</taxon>
        <taxon>Methanomicrobia</taxon>
        <taxon>Methanomicrobiales</taxon>
        <taxon>Methanocorpusculaceae</taxon>
        <taxon>Methanocorpusculum</taxon>
    </lineage>
</organism>
<keyword evidence="2" id="KW-1185">Reference proteome</keyword>
<accession>A0ABT4IN18</accession>
<dbReference type="RefSeq" id="WP_268922769.1">
    <property type="nucleotide sequence ID" value="NZ_JAPTGC010000005.1"/>
</dbReference>
<dbReference type="Proteomes" id="UP001141336">
    <property type="component" value="Unassembled WGS sequence"/>
</dbReference>
<sequence length="491" mass="56443">MFIVFCRKLDNLMNITKTTNTSLALFLSVVPSYICRLRNGSRPLPKNSDLLQPMGEFFAEKITDDFQKQSIMQACGMNDTFPEDKAFLATILMHWLSETDVREKTSLETDVDTWKTPKTGCQSVDTLYYGCKGKQDAVVRFLTEILRHEGTQTLLLFSDENMDWMTEPAFFRQWGTLLMRVLQKENHIKIIHTVSRKGQEMDAAIRGWLPLYTTDRIEPYYCPEPKDGIYRRTLFIAPETAAISSFSIQDNIDAAPNLYITDPEAIRAFTKEFEDYISICKPLMQKYSVLSANPAYKTILWEWEETNGTIHLMPEYLSEISFPPGFLNDCCSRVGREDLFAYVQDRAAHILQQLSFCKVYDLLHLPEPGMVLEGKVRIPRVSYPDVPVLWYTPEGFCAHLRQIICLLRTCPAYHAVIHSPEEPYVMQVKERTGAFVLGKIEQPVTYFFNEPQMTASFQSSLRKKIQSNSAVSREDTISLLEGYIQSLTAMM</sequence>
<protein>
    <submittedName>
        <fullName evidence="1">Uncharacterized protein</fullName>
    </submittedName>
</protein>
<evidence type="ECO:0000313" key="1">
    <source>
        <dbReference type="EMBL" id="MCZ0862515.1"/>
    </source>
</evidence>
<proteinExistence type="predicted"/>
<gene>
    <name evidence="1" type="ORF">O0S09_04495</name>
</gene>